<dbReference type="EMBL" id="PGVE01000041">
    <property type="protein sequence ID" value="PLS05313.1"/>
    <property type="molecule type" value="Genomic_DNA"/>
</dbReference>
<comment type="caution">
    <text evidence="1">The sequence shown here is derived from an EMBL/GenBank/DDBJ whole genome shotgun (WGS) entry which is preliminary data.</text>
</comment>
<organism evidence="1 2">
    <name type="scientific">Neobacillus cucumis</name>
    <dbReference type="NCBI Taxonomy" id="1740721"/>
    <lineage>
        <taxon>Bacteria</taxon>
        <taxon>Bacillati</taxon>
        <taxon>Bacillota</taxon>
        <taxon>Bacilli</taxon>
        <taxon>Bacillales</taxon>
        <taxon>Bacillaceae</taxon>
        <taxon>Neobacillus</taxon>
    </lineage>
</organism>
<gene>
    <name evidence="1" type="ORF">CVD27_09950</name>
</gene>
<dbReference type="OrthoDB" id="4986073at2"/>
<dbReference type="AlphaFoldDB" id="A0A2N5HII3"/>
<accession>A0A2N5HII3</accession>
<name>A0A2N5HII3_9BACI</name>
<keyword evidence="2" id="KW-1185">Reference proteome</keyword>
<proteinExistence type="predicted"/>
<dbReference type="RefSeq" id="WP_101647753.1">
    <property type="nucleotide sequence ID" value="NZ_PGVE01000041.1"/>
</dbReference>
<evidence type="ECO:0008006" key="3">
    <source>
        <dbReference type="Google" id="ProtNLM"/>
    </source>
</evidence>
<evidence type="ECO:0000313" key="2">
    <source>
        <dbReference type="Proteomes" id="UP000234950"/>
    </source>
</evidence>
<sequence length="442" mass="51422">MIKLHVFIIGPEPLVNKISKIAMEFNELKTKSIIYEKVEESAILVREHQEPKDIFIFAGPTPFFISKKDLPLNVISYYIPFKGSDIYRTLLEIYEKYHHYPIISFDIIEPHSIEEIYEEMGISRIPYELITFKEVPVDSDELANYHIKLFKQGKVHVVATTLNSVYERLKLLNVPVFLMKHTNANIRDTLCKAMLSGQNQKKEEAQFTVLQFQMIYEERERNEQLSKDCHLIKQKIVEFGNLLFSSTNLSDSGIITLYTTRGVFEKVTKRRRDFTFLKEMNERITVNLGIGYADTAESAAYNARNALEFSIREKRGSSFLIDAEKRIYGPLGTGETVNYPLKKSNDNKQNSLTLRKFFAWLSMIQKKEITTREISIGMNTSERHAARILKSLCENNIARIIGKETMNQKGRPRIVYEIDYTKLAKLVNEKEEQRMDPYLLKP</sequence>
<reference evidence="1 2" key="1">
    <citation type="submission" date="2017-11" db="EMBL/GenBank/DDBJ databases">
        <title>Comparitive Functional Genomics of Dry Heat Resistant strains isolated from the Viking Spacecraft.</title>
        <authorList>
            <person name="Seuylemezian A."/>
            <person name="Cooper K."/>
            <person name="Vaishampayan P."/>
        </authorList>
    </citation>
    <scope>NUCLEOTIDE SEQUENCE [LARGE SCALE GENOMIC DNA]</scope>
    <source>
        <strain evidence="1 2">V32-6</strain>
    </source>
</reference>
<protein>
    <recommendedName>
        <fullName evidence="3">Transcriptional regulator</fullName>
    </recommendedName>
</protein>
<dbReference type="Proteomes" id="UP000234950">
    <property type="component" value="Unassembled WGS sequence"/>
</dbReference>
<evidence type="ECO:0000313" key="1">
    <source>
        <dbReference type="EMBL" id="PLS05313.1"/>
    </source>
</evidence>